<evidence type="ECO:0000313" key="2">
    <source>
        <dbReference type="EMBL" id="GJD77531.1"/>
    </source>
</evidence>
<dbReference type="RefSeq" id="WP_238301292.1">
    <property type="nucleotide sequence ID" value="NZ_BPQM01000015.1"/>
</dbReference>
<accession>A0AA37HLD7</accession>
<dbReference type="Proteomes" id="UP001055108">
    <property type="component" value="Unassembled WGS sequence"/>
</dbReference>
<reference evidence="2" key="1">
    <citation type="journal article" date="2016" name="Front. Microbiol.">
        <title>Genome Sequence of the Piezophilic, Mesophilic Sulfate-Reducing Bacterium Desulfovibrio indicus J2T.</title>
        <authorList>
            <person name="Cao J."/>
            <person name="Maignien L."/>
            <person name="Shao Z."/>
            <person name="Alain K."/>
            <person name="Jebbar M."/>
        </authorList>
    </citation>
    <scope>NUCLEOTIDE SEQUENCE</scope>
    <source>
        <strain evidence="2">NBRC 103626</strain>
    </source>
</reference>
<evidence type="ECO:0000256" key="1">
    <source>
        <dbReference type="SAM" id="Phobius"/>
    </source>
</evidence>
<gene>
    <name evidence="2" type="ORF">NBEOAGPD_0738</name>
</gene>
<evidence type="ECO:0000313" key="3">
    <source>
        <dbReference type="Proteomes" id="UP001055108"/>
    </source>
</evidence>
<keyword evidence="1" id="KW-0472">Membrane</keyword>
<proteinExistence type="predicted"/>
<name>A0AA37HLD7_9HYPH</name>
<protein>
    <submittedName>
        <fullName evidence="2">Uncharacterized protein</fullName>
    </submittedName>
</protein>
<dbReference type="EMBL" id="BPQM01000015">
    <property type="protein sequence ID" value="GJD77531.1"/>
    <property type="molecule type" value="Genomic_DNA"/>
</dbReference>
<comment type="caution">
    <text evidence="2">The sequence shown here is derived from an EMBL/GenBank/DDBJ whole genome shotgun (WGS) entry which is preliminary data.</text>
</comment>
<feature type="transmembrane region" description="Helical" evidence="1">
    <location>
        <begin position="31"/>
        <end position="47"/>
    </location>
</feature>
<dbReference type="AlphaFoldDB" id="A0AA37HLD7"/>
<keyword evidence="1" id="KW-0812">Transmembrane</keyword>
<reference evidence="2" key="2">
    <citation type="submission" date="2021-08" db="EMBL/GenBank/DDBJ databases">
        <authorList>
            <person name="Tani A."/>
            <person name="Ola A."/>
            <person name="Ogura Y."/>
            <person name="Katsura K."/>
            <person name="Hayashi T."/>
        </authorList>
    </citation>
    <scope>NUCLEOTIDE SEQUENCE</scope>
    <source>
        <strain evidence="2">NBRC 103626</strain>
    </source>
</reference>
<organism evidence="2 3">
    <name type="scientific">Methylobacterium gregans</name>
    <dbReference type="NCBI Taxonomy" id="374424"/>
    <lineage>
        <taxon>Bacteria</taxon>
        <taxon>Pseudomonadati</taxon>
        <taxon>Pseudomonadota</taxon>
        <taxon>Alphaproteobacteria</taxon>
        <taxon>Hyphomicrobiales</taxon>
        <taxon>Methylobacteriaceae</taxon>
        <taxon>Methylobacterium</taxon>
    </lineage>
</organism>
<keyword evidence="1" id="KW-1133">Transmembrane helix</keyword>
<keyword evidence="3" id="KW-1185">Reference proteome</keyword>
<sequence length="50" mass="5396">MNNAQKFALPEGTAIYRAAAIKLFRRRGSNFTGPIVAGCLGAIALLYRGR</sequence>